<evidence type="ECO:0000256" key="2">
    <source>
        <dbReference type="ARBA" id="ARBA00008894"/>
    </source>
</evidence>
<proteinExistence type="inferred from homology"/>
<evidence type="ECO:0000256" key="6">
    <source>
        <dbReference type="ARBA" id="ARBA00022821"/>
    </source>
</evidence>
<dbReference type="GO" id="GO:0005524">
    <property type="term" value="F:ATP binding"/>
    <property type="evidence" value="ECO:0007669"/>
    <property type="project" value="UniProtKB-KW"/>
</dbReference>
<dbReference type="Proteomes" id="UP000224567">
    <property type="component" value="Unassembled WGS sequence"/>
</dbReference>
<evidence type="ECO:0000256" key="4">
    <source>
        <dbReference type="ARBA" id="ARBA00022737"/>
    </source>
</evidence>
<dbReference type="GO" id="GO:0098542">
    <property type="term" value="P:defense response to other organism"/>
    <property type="evidence" value="ECO:0007669"/>
    <property type="project" value="TreeGrafter"/>
</dbReference>
<keyword evidence="12" id="KW-1185">Reference proteome</keyword>
<keyword evidence="6" id="KW-0611">Plant defense</keyword>
<keyword evidence="4" id="KW-0677">Repeat</keyword>
<dbReference type="CDD" id="cd14798">
    <property type="entry name" value="RX-CC_like"/>
    <property type="match status" value="1"/>
</dbReference>
<comment type="similarity">
    <text evidence="2">Belongs to the disease resistance NB-LRR family.</text>
</comment>
<gene>
    <name evidence="11" type="ORF">CQW23_07028</name>
</gene>
<dbReference type="STRING" id="33114.A0A2G2X504"/>
<dbReference type="Pfam" id="PF00931">
    <property type="entry name" value="NB-ARC"/>
    <property type="match status" value="1"/>
</dbReference>
<feature type="domain" description="NB-ARC" evidence="10">
    <location>
        <begin position="148"/>
        <end position="188"/>
    </location>
</feature>
<evidence type="ECO:0000256" key="7">
    <source>
        <dbReference type="ARBA" id="ARBA00022840"/>
    </source>
</evidence>
<dbReference type="InterPro" id="IPR044974">
    <property type="entry name" value="Disease_R_plants"/>
</dbReference>
<dbReference type="GO" id="GO:0005737">
    <property type="term" value="C:cytoplasm"/>
    <property type="evidence" value="ECO:0007669"/>
    <property type="project" value="UniProtKB-SubCell"/>
</dbReference>
<accession>A0A2G2X504</accession>
<dbReference type="Gene3D" id="1.20.5.4130">
    <property type="match status" value="1"/>
</dbReference>
<evidence type="ECO:0000256" key="1">
    <source>
        <dbReference type="ARBA" id="ARBA00004170"/>
    </source>
</evidence>
<sequence>MPYASVASLIRTIQSDVISNSPAQVNLICGHREKIVTLHEKVSSLGVFLNNFEKNNVSGEMTDFEVEVKEVVNAVEHTFQLRLTDIETAKNISQNKRARQKFSHSLQQVAEDIDRVWKELTKIQEKGKQASKESLVQDFSNHPDHRDGGIGKTTLAKEIYNDVFIRCHFDVRAWDTVSQQHNVKEILSLLRSTKGDTDNTFDGRLLLTTRNNEEACYTGTENFSLQMDFMDQDESWKVFKSAAFANEELPYEFETIEKQIAEKCHGLPLTIAVVAGLLKSKRAIEDWESVAQDVKSFITNDPKERCSHVLGLSCNNLTSNLKACLLYFGIFWEDTEIQVKYLMRLRMAEGFLNSENDLDHVTDV</sequence>
<keyword evidence="8" id="KW-0175">Coiled coil</keyword>
<keyword evidence="9" id="KW-0472">Membrane</keyword>
<dbReference type="InterPro" id="IPR042197">
    <property type="entry name" value="Apaf_helical"/>
</dbReference>
<dbReference type="InterPro" id="IPR027417">
    <property type="entry name" value="P-loop_NTPase"/>
</dbReference>
<dbReference type="Gene3D" id="3.40.50.300">
    <property type="entry name" value="P-loop containing nucleotide triphosphate hydrolases"/>
    <property type="match status" value="1"/>
</dbReference>
<comment type="subcellular location">
    <subcellularLocation>
        <location evidence="1">Membrane</location>
        <topology evidence="1">Peripheral membrane protein</topology>
    </subcellularLocation>
</comment>
<dbReference type="PANTHER" id="PTHR23155:SF1152">
    <property type="entry name" value="AAA+ ATPASE DOMAIN-CONTAINING PROTEIN"/>
    <property type="match status" value="1"/>
</dbReference>
<evidence type="ECO:0000313" key="11">
    <source>
        <dbReference type="EMBL" id="PHT52566.1"/>
    </source>
</evidence>
<dbReference type="InterPro" id="IPR002182">
    <property type="entry name" value="NB-ARC"/>
</dbReference>
<reference evidence="11 12" key="1">
    <citation type="journal article" date="2017" name="Genome Biol.">
        <title>New reference genome sequences of hot pepper reveal the massive evolution of plant disease-resistance genes by retroduplication.</title>
        <authorList>
            <person name="Kim S."/>
            <person name="Park J."/>
            <person name="Yeom S.I."/>
            <person name="Kim Y.M."/>
            <person name="Seo E."/>
            <person name="Kim K.T."/>
            <person name="Kim M.S."/>
            <person name="Lee J.M."/>
            <person name="Cheong K."/>
            <person name="Shin H.S."/>
            <person name="Kim S.B."/>
            <person name="Han K."/>
            <person name="Lee J."/>
            <person name="Park M."/>
            <person name="Lee H.A."/>
            <person name="Lee H.Y."/>
            <person name="Lee Y."/>
            <person name="Oh S."/>
            <person name="Lee J.H."/>
            <person name="Choi E."/>
            <person name="Choi E."/>
            <person name="Lee S.E."/>
            <person name="Jeon J."/>
            <person name="Kim H."/>
            <person name="Choi G."/>
            <person name="Song H."/>
            <person name="Lee J."/>
            <person name="Lee S.C."/>
            <person name="Kwon J.K."/>
            <person name="Lee H.Y."/>
            <person name="Koo N."/>
            <person name="Hong Y."/>
            <person name="Kim R.W."/>
            <person name="Kang W.H."/>
            <person name="Huh J.H."/>
            <person name="Kang B.C."/>
            <person name="Yang T.J."/>
            <person name="Lee Y.H."/>
            <person name="Bennetzen J.L."/>
            <person name="Choi D."/>
        </authorList>
    </citation>
    <scope>NUCLEOTIDE SEQUENCE [LARGE SCALE GENOMIC DNA]</scope>
    <source>
        <strain evidence="12">cv. PBC81</strain>
    </source>
</reference>
<dbReference type="Gene3D" id="1.10.10.10">
    <property type="entry name" value="Winged helix-like DNA-binding domain superfamily/Winged helix DNA-binding domain"/>
    <property type="match status" value="1"/>
</dbReference>
<dbReference type="EMBL" id="MLFT02000003">
    <property type="protein sequence ID" value="PHT52566.1"/>
    <property type="molecule type" value="Genomic_DNA"/>
</dbReference>
<dbReference type="Gene3D" id="1.10.8.430">
    <property type="entry name" value="Helical domain of apoptotic protease-activating factors"/>
    <property type="match status" value="1"/>
</dbReference>
<dbReference type="AlphaFoldDB" id="A0A2G2X504"/>
<protein>
    <recommendedName>
        <fullName evidence="10">NB-ARC domain-containing protein</fullName>
    </recommendedName>
</protein>
<dbReference type="SUPFAM" id="SSF52540">
    <property type="entry name" value="P-loop containing nucleoside triphosphate hydrolases"/>
    <property type="match status" value="1"/>
</dbReference>
<keyword evidence="3" id="KW-0433">Leucine-rich repeat</keyword>
<dbReference type="InterPro" id="IPR036388">
    <property type="entry name" value="WH-like_DNA-bd_sf"/>
</dbReference>
<evidence type="ECO:0000256" key="8">
    <source>
        <dbReference type="ARBA" id="ARBA00023054"/>
    </source>
</evidence>
<evidence type="ECO:0000256" key="3">
    <source>
        <dbReference type="ARBA" id="ARBA00022614"/>
    </source>
</evidence>
<organism evidence="11 12">
    <name type="scientific">Capsicum baccatum</name>
    <name type="common">Peruvian pepper</name>
    <dbReference type="NCBI Taxonomy" id="33114"/>
    <lineage>
        <taxon>Eukaryota</taxon>
        <taxon>Viridiplantae</taxon>
        <taxon>Streptophyta</taxon>
        <taxon>Embryophyta</taxon>
        <taxon>Tracheophyta</taxon>
        <taxon>Spermatophyta</taxon>
        <taxon>Magnoliopsida</taxon>
        <taxon>eudicotyledons</taxon>
        <taxon>Gunneridae</taxon>
        <taxon>Pentapetalae</taxon>
        <taxon>asterids</taxon>
        <taxon>lamiids</taxon>
        <taxon>Solanales</taxon>
        <taxon>Solanaceae</taxon>
        <taxon>Solanoideae</taxon>
        <taxon>Capsiceae</taxon>
        <taxon>Capsicum</taxon>
    </lineage>
</organism>
<reference evidence="12" key="2">
    <citation type="journal article" date="2017" name="J. Anim. Genet.">
        <title>Multiple reference genome sequences of hot pepper reveal the massive evolution of plant disease resistance genes by retroduplication.</title>
        <authorList>
            <person name="Kim S."/>
            <person name="Park J."/>
            <person name="Yeom S.-I."/>
            <person name="Kim Y.-M."/>
            <person name="Seo E."/>
            <person name="Kim K.-T."/>
            <person name="Kim M.-S."/>
            <person name="Lee J.M."/>
            <person name="Cheong K."/>
            <person name="Shin H.-S."/>
            <person name="Kim S.-B."/>
            <person name="Han K."/>
            <person name="Lee J."/>
            <person name="Park M."/>
            <person name="Lee H.-A."/>
            <person name="Lee H.-Y."/>
            <person name="Lee Y."/>
            <person name="Oh S."/>
            <person name="Lee J.H."/>
            <person name="Choi E."/>
            <person name="Choi E."/>
            <person name="Lee S.E."/>
            <person name="Jeon J."/>
            <person name="Kim H."/>
            <person name="Choi G."/>
            <person name="Song H."/>
            <person name="Lee J."/>
            <person name="Lee S.-C."/>
            <person name="Kwon J.-K."/>
            <person name="Lee H.-Y."/>
            <person name="Koo N."/>
            <person name="Hong Y."/>
            <person name="Kim R.W."/>
            <person name="Kang W.-H."/>
            <person name="Huh J.H."/>
            <person name="Kang B.-C."/>
            <person name="Yang T.-J."/>
            <person name="Lee Y.-H."/>
            <person name="Bennetzen J.L."/>
            <person name="Choi D."/>
        </authorList>
    </citation>
    <scope>NUCLEOTIDE SEQUENCE [LARGE SCALE GENOMIC DNA]</scope>
    <source>
        <strain evidence="12">cv. PBC81</strain>
    </source>
</reference>
<dbReference type="GO" id="GO:0016020">
    <property type="term" value="C:membrane"/>
    <property type="evidence" value="ECO:0007669"/>
    <property type="project" value="UniProtKB-SubCell"/>
</dbReference>
<dbReference type="GO" id="GO:0043531">
    <property type="term" value="F:ADP binding"/>
    <property type="evidence" value="ECO:0007669"/>
    <property type="project" value="InterPro"/>
</dbReference>
<name>A0A2G2X504_CAPBA</name>
<evidence type="ECO:0000313" key="12">
    <source>
        <dbReference type="Proteomes" id="UP000224567"/>
    </source>
</evidence>
<evidence type="ECO:0000256" key="5">
    <source>
        <dbReference type="ARBA" id="ARBA00022741"/>
    </source>
</evidence>
<evidence type="ECO:0000256" key="9">
    <source>
        <dbReference type="ARBA" id="ARBA00023136"/>
    </source>
</evidence>
<keyword evidence="7" id="KW-0067">ATP-binding</keyword>
<keyword evidence="5" id="KW-0547">Nucleotide-binding</keyword>
<evidence type="ECO:0000259" key="10">
    <source>
        <dbReference type="Pfam" id="PF00931"/>
    </source>
</evidence>
<dbReference type="PANTHER" id="PTHR23155">
    <property type="entry name" value="DISEASE RESISTANCE PROTEIN RP"/>
    <property type="match status" value="1"/>
</dbReference>
<dbReference type="InterPro" id="IPR038005">
    <property type="entry name" value="RX-like_CC"/>
</dbReference>
<comment type="caution">
    <text evidence="11">The sequence shown here is derived from an EMBL/GenBank/DDBJ whole genome shotgun (WGS) entry which is preliminary data.</text>
</comment>